<accession>A0A9X1MLE9</accession>
<reference evidence="2" key="1">
    <citation type="submission" date="2021-11" db="EMBL/GenBank/DDBJ databases">
        <title>Genome sequence.</title>
        <authorList>
            <person name="Sun Q."/>
        </authorList>
    </citation>
    <scope>NUCLEOTIDE SEQUENCE</scope>
    <source>
        <strain evidence="2">JC732</strain>
    </source>
</reference>
<comment type="caution">
    <text evidence="2">The sequence shown here is derived from an EMBL/GenBank/DDBJ whole genome shotgun (WGS) entry which is preliminary data.</text>
</comment>
<gene>
    <name evidence="2" type="ORF">LOC68_04605</name>
</gene>
<dbReference type="Proteomes" id="UP001139103">
    <property type="component" value="Unassembled WGS sequence"/>
</dbReference>
<name>A0A9X1MLE9_9BACT</name>
<feature type="chain" id="PRO_5040717680" description="Carboxypeptidase regulatory-like domain-containing protein" evidence="1">
    <location>
        <begin position="26"/>
        <end position="137"/>
    </location>
</feature>
<evidence type="ECO:0000313" key="3">
    <source>
        <dbReference type="Proteomes" id="UP001139103"/>
    </source>
</evidence>
<evidence type="ECO:0008006" key="4">
    <source>
        <dbReference type="Google" id="ProtNLM"/>
    </source>
</evidence>
<sequence>MLVKIHPWSLAIAPALLVLTLGCGAAQDDRFAPRFEISGSVTLQGKPLESGDIQFTSPADVSEGSEAFGVIENGKYSTQVTAGKKQVIIRSPKAAGKPDETGFQPVVDRVPAKYNDASTLEVEITADAESVDFDLKK</sequence>
<dbReference type="AlphaFoldDB" id="A0A9X1MLE9"/>
<organism evidence="2 3">
    <name type="scientific">Blastopirellula sediminis</name>
    <dbReference type="NCBI Taxonomy" id="2894196"/>
    <lineage>
        <taxon>Bacteria</taxon>
        <taxon>Pseudomonadati</taxon>
        <taxon>Planctomycetota</taxon>
        <taxon>Planctomycetia</taxon>
        <taxon>Pirellulales</taxon>
        <taxon>Pirellulaceae</taxon>
        <taxon>Blastopirellula</taxon>
    </lineage>
</organism>
<evidence type="ECO:0000256" key="1">
    <source>
        <dbReference type="SAM" id="SignalP"/>
    </source>
</evidence>
<dbReference type="RefSeq" id="WP_230216238.1">
    <property type="nucleotide sequence ID" value="NZ_JAJKFT010000004.1"/>
</dbReference>
<protein>
    <recommendedName>
        <fullName evidence="4">Carboxypeptidase regulatory-like domain-containing protein</fullName>
    </recommendedName>
</protein>
<proteinExistence type="predicted"/>
<keyword evidence="1" id="KW-0732">Signal</keyword>
<dbReference type="PROSITE" id="PS51257">
    <property type="entry name" value="PROKAR_LIPOPROTEIN"/>
    <property type="match status" value="1"/>
</dbReference>
<feature type="signal peptide" evidence="1">
    <location>
        <begin position="1"/>
        <end position="25"/>
    </location>
</feature>
<keyword evidence="3" id="KW-1185">Reference proteome</keyword>
<evidence type="ECO:0000313" key="2">
    <source>
        <dbReference type="EMBL" id="MCC9627664.1"/>
    </source>
</evidence>
<dbReference type="EMBL" id="JAJKFT010000004">
    <property type="protein sequence ID" value="MCC9627664.1"/>
    <property type="molecule type" value="Genomic_DNA"/>
</dbReference>